<name>A0A0B1TFJ3_OESDE</name>
<sequence>MLAATLPFLHWNQTMKNSTTNITMHENIAEHVPVEMCENGCQTEDSGDIETPQLTTLTAAVTPENENVPSLITTSPPVQATTRERRHAGSGIPKDSSLFRDNVAKMAESTEEVLQKIMQTREQQPAAWEENNTRYLYMRLS</sequence>
<evidence type="ECO:0000256" key="1">
    <source>
        <dbReference type="SAM" id="MobiDB-lite"/>
    </source>
</evidence>
<dbReference type="Proteomes" id="UP000053660">
    <property type="component" value="Unassembled WGS sequence"/>
</dbReference>
<reference evidence="2 3" key="1">
    <citation type="submission" date="2014-03" db="EMBL/GenBank/DDBJ databases">
        <title>Draft genome of the hookworm Oesophagostomum dentatum.</title>
        <authorList>
            <person name="Mitreva M."/>
        </authorList>
    </citation>
    <scope>NUCLEOTIDE SEQUENCE [LARGE SCALE GENOMIC DNA]</scope>
    <source>
        <strain evidence="2 3">OD-Hann</strain>
    </source>
</reference>
<keyword evidence="3" id="KW-1185">Reference proteome</keyword>
<dbReference type="OrthoDB" id="10543343at2759"/>
<proteinExistence type="predicted"/>
<organism evidence="2 3">
    <name type="scientific">Oesophagostomum dentatum</name>
    <name type="common">Nodular worm</name>
    <dbReference type="NCBI Taxonomy" id="61180"/>
    <lineage>
        <taxon>Eukaryota</taxon>
        <taxon>Metazoa</taxon>
        <taxon>Ecdysozoa</taxon>
        <taxon>Nematoda</taxon>
        <taxon>Chromadorea</taxon>
        <taxon>Rhabditida</taxon>
        <taxon>Rhabditina</taxon>
        <taxon>Rhabditomorpha</taxon>
        <taxon>Strongyloidea</taxon>
        <taxon>Strongylidae</taxon>
        <taxon>Oesophagostomum</taxon>
    </lineage>
</organism>
<dbReference type="AlphaFoldDB" id="A0A0B1TFJ3"/>
<gene>
    <name evidence="2" type="ORF">OESDEN_03720</name>
</gene>
<evidence type="ECO:0000313" key="3">
    <source>
        <dbReference type="Proteomes" id="UP000053660"/>
    </source>
</evidence>
<evidence type="ECO:0000313" key="2">
    <source>
        <dbReference type="EMBL" id="KHJ96323.1"/>
    </source>
</evidence>
<feature type="compositionally biased region" description="Polar residues" evidence="1">
    <location>
        <begin position="64"/>
        <end position="81"/>
    </location>
</feature>
<accession>A0A0B1TFJ3</accession>
<dbReference type="EMBL" id="KN549697">
    <property type="protein sequence ID" value="KHJ96323.1"/>
    <property type="molecule type" value="Genomic_DNA"/>
</dbReference>
<feature type="region of interest" description="Disordered" evidence="1">
    <location>
        <begin position="64"/>
        <end position="94"/>
    </location>
</feature>
<protein>
    <submittedName>
        <fullName evidence="2">Uncharacterized protein</fullName>
    </submittedName>
</protein>